<proteinExistence type="inferred from homology"/>
<evidence type="ECO:0000313" key="7">
    <source>
        <dbReference type="EMBL" id="KAL0638204.1"/>
    </source>
</evidence>
<dbReference type="InterPro" id="IPR051645">
    <property type="entry name" value="PER33/POM33_regulator"/>
</dbReference>
<keyword evidence="4 6" id="KW-1133">Transmembrane helix</keyword>
<feature type="transmembrane region" description="Helical" evidence="6">
    <location>
        <begin position="25"/>
        <end position="45"/>
    </location>
</feature>
<dbReference type="InterPro" id="IPR005344">
    <property type="entry name" value="TMEM33/Pom33"/>
</dbReference>
<evidence type="ECO:0000256" key="3">
    <source>
        <dbReference type="ARBA" id="ARBA00022692"/>
    </source>
</evidence>
<gene>
    <name evidence="7" type="primary">POM33</name>
    <name evidence="7" type="ORF">Q9L58_002820</name>
</gene>
<feature type="transmembrane region" description="Helical" evidence="6">
    <location>
        <begin position="57"/>
        <end position="75"/>
    </location>
</feature>
<comment type="caution">
    <text evidence="7">The sequence shown here is derived from an EMBL/GenBank/DDBJ whole genome shotgun (WGS) entry which is preliminary data.</text>
</comment>
<evidence type="ECO:0000256" key="2">
    <source>
        <dbReference type="ARBA" id="ARBA00007322"/>
    </source>
</evidence>
<protein>
    <submittedName>
        <fullName evidence="7">Transmembrane nucleoporin</fullName>
    </submittedName>
</protein>
<organism evidence="7 8">
    <name type="scientific">Discina gigas</name>
    <dbReference type="NCBI Taxonomy" id="1032678"/>
    <lineage>
        <taxon>Eukaryota</taxon>
        <taxon>Fungi</taxon>
        <taxon>Dikarya</taxon>
        <taxon>Ascomycota</taxon>
        <taxon>Pezizomycotina</taxon>
        <taxon>Pezizomycetes</taxon>
        <taxon>Pezizales</taxon>
        <taxon>Discinaceae</taxon>
        <taxon>Discina</taxon>
    </lineage>
</organism>
<feature type="transmembrane region" description="Helical" evidence="6">
    <location>
        <begin position="189"/>
        <end position="215"/>
    </location>
</feature>
<name>A0ABR3GQL8_9PEZI</name>
<comment type="similarity">
    <text evidence="2">Belongs to the PER33/POM33 family.</text>
</comment>
<keyword evidence="3 6" id="KW-0812">Transmembrane</keyword>
<evidence type="ECO:0000256" key="6">
    <source>
        <dbReference type="SAM" id="Phobius"/>
    </source>
</evidence>
<dbReference type="PANTHER" id="PTHR12703">
    <property type="entry name" value="TRANSMEMBRANE PROTEIN 33"/>
    <property type="match status" value="1"/>
</dbReference>
<evidence type="ECO:0000256" key="4">
    <source>
        <dbReference type="ARBA" id="ARBA00022989"/>
    </source>
</evidence>
<sequence>MAPPAVAVDLPLPQRLMALAQTLQFGWFVGHLTLLLTTFRYAIAALKFSTSSTGASVAYRIGFLSAAVTYGIVVYKAYRPRIRAGQVPTGQQGILKVLADENVQYLFMALVWLYSKPIIYALLPFAVYSTFHFLTYLRTNLIPAVLSPAPVSSAAPSAKPAAPAVSEAIAKFVKNNYDYSMHLVANLELFLWARIFGGAIIFKNSWILLALYTAFLRVRFAQSGFVKDAVKGLERRGDALMADTNVVPEGVRTAWGLVKTGVKSFGEISDLGRFLSTGAPNGAARKTQ</sequence>
<keyword evidence="8" id="KW-1185">Reference proteome</keyword>
<keyword evidence="5 6" id="KW-0472">Membrane</keyword>
<evidence type="ECO:0000256" key="5">
    <source>
        <dbReference type="ARBA" id="ARBA00023136"/>
    </source>
</evidence>
<dbReference type="Proteomes" id="UP001447188">
    <property type="component" value="Unassembled WGS sequence"/>
</dbReference>
<evidence type="ECO:0000256" key="1">
    <source>
        <dbReference type="ARBA" id="ARBA00004141"/>
    </source>
</evidence>
<comment type="subcellular location">
    <subcellularLocation>
        <location evidence="1">Membrane</location>
        <topology evidence="1">Multi-pass membrane protein</topology>
    </subcellularLocation>
</comment>
<accession>A0ABR3GQL8</accession>
<dbReference type="Pfam" id="PF03661">
    <property type="entry name" value="TMEM33_Pom33"/>
    <property type="match status" value="1"/>
</dbReference>
<dbReference type="PANTHER" id="PTHR12703:SF4">
    <property type="entry name" value="TRANSMEMBRANE PROTEIN 33"/>
    <property type="match status" value="1"/>
</dbReference>
<evidence type="ECO:0000313" key="8">
    <source>
        <dbReference type="Proteomes" id="UP001447188"/>
    </source>
</evidence>
<dbReference type="EMBL" id="JBBBZM010000025">
    <property type="protein sequence ID" value="KAL0638204.1"/>
    <property type="molecule type" value="Genomic_DNA"/>
</dbReference>
<reference evidence="7 8" key="1">
    <citation type="submission" date="2024-02" db="EMBL/GenBank/DDBJ databases">
        <title>Discinaceae phylogenomics.</title>
        <authorList>
            <person name="Dirks A.C."/>
            <person name="James T.Y."/>
        </authorList>
    </citation>
    <scope>NUCLEOTIDE SEQUENCE [LARGE SCALE GENOMIC DNA]</scope>
    <source>
        <strain evidence="7 8">ACD0624</strain>
    </source>
</reference>